<dbReference type="GO" id="GO:0017119">
    <property type="term" value="C:Golgi transport complex"/>
    <property type="evidence" value="ECO:0007669"/>
    <property type="project" value="TreeGrafter"/>
</dbReference>
<evidence type="ECO:0000256" key="3">
    <source>
        <dbReference type="ARBA" id="ARBA00009215"/>
    </source>
</evidence>
<comment type="function">
    <text evidence="1">Required for normal Golgi function.</text>
</comment>
<evidence type="ECO:0000256" key="6">
    <source>
        <dbReference type="ARBA" id="ARBA00022448"/>
    </source>
</evidence>
<evidence type="ECO:0000256" key="4">
    <source>
        <dbReference type="ARBA" id="ARBA00011166"/>
    </source>
</evidence>
<dbReference type="PANTHER" id="PTHR24016">
    <property type="entry name" value="CONSERVED OLIGOMERIC GOLGI COMPLEX SUBUNIT 4"/>
    <property type="match status" value="1"/>
</dbReference>
<gene>
    <name evidence="12" type="primary">EOG090X02VY</name>
</gene>
<evidence type="ECO:0000256" key="2">
    <source>
        <dbReference type="ARBA" id="ARBA00004255"/>
    </source>
</evidence>
<dbReference type="Pfam" id="PF20663">
    <property type="entry name" value="COG4_N"/>
    <property type="match status" value="1"/>
</dbReference>
<dbReference type="FunFam" id="1.20.58.1970:FF:000002">
    <property type="entry name" value="Oligomeric Golgi complex subunit"/>
    <property type="match status" value="1"/>
</dbReference>
<dbReference type="SMART" id="SM00762">
    <property type="entry name" value="Cog4"/>
    <property type="match status" value="1"/>
</dbReference>
<dbReference type="AlphaFoldDB" id="A0A4Y7LLG8"/>
<dbReference type="PANTHER" id="PTHR24016:SF0">
    <property type="entry name" value="CONSERVED OLIGOMERIC GOLGI COMPLEX SUBUNIT 4"/>
    <property type="match status" value="1"/>
</dbReference>
<reference evidence="12" key="1">
    <citation type="submission" date="2018-08" db="EMBL/GenBank/DDBJ databases">
        <authorList>
            <person name="Cornetti L."/>
        </authorList>
    </citation>
    <scope>NUCLEOTIDE SEQUENCE</scope>
    <source>
        <strain evidence="12">FI-BAL1-1</strain>
    </source>
</reference>
<dbReference type="InterPro" id="IPR048680">
    <property type="entry name" value="COG4_N"/>
</dbReference>
<evidence type="ECO:0000256" key="7">
    <source>
        <dbReference type="ARBA" id="ARBA00022927"/>
    </source>
</evidence>
<evidence type="ECO:0000256" key="9">
    <source>
        <dbReference type="ARBA" id="ARBA00023136"/>
    </source>
</evidence>
<dbReference type="Gene3D" id="1.20.58.1970">
    <property type="match status" value="1"/>
</dbReference>
<accession>A0A4Y7LLG8</accession>
<protein>
    <recommendedName>
        <fullName evidence="5">Conserved oligomeric Golgi complex subunit 4</fullName>
    </recommendedName>
    <alternativeName>
        <fullName evidence="10">Component of oligomeric Golgi complex 4</fullName>
    </alternativeName>
</protein>
<evidence type="ECO:0000256" key="5">
    <source>
        <dbReference type="ARBA" id="ARBA00020975"/>
    </source>
</evidence>
<proteinExistence type="evidence at transcript level"/>
<keyword evidence="9" id="KW-0472">Membrane</keyword>
<dbReference type="Gene3D" id="1.10.287.1060">
    <property type="entry name" value="ESAT-6-like"/>
    <property type="match status" value="1"/>
</dbReference>
<keyword evidence="8" id="KW-0333">Golgi apparatus</keyword>
<dbReference type="GO" id="GO:0000139">
    <property type="term" value="C:Golgi membrane"/>
    <property type="evidence" value="ECO:0007669"/>
    <property type="project" value="UniProtKB-SubCell"/>
</dbReference>
<dbReference type="GO" id="GO:0015031">
    <property type="term" value="P:protein transport"/>
    <property type="evidence" value="ECO:0007669"/>
    <property type="project" value="UniProtKB-KW"/>
</dbReference>
<comment type="similarity">
    <text evidence="3">Belongs to the COG4 family.</text>
</comment>
<dbReference type="GO" id="GO:0006890">
    <property type="term" value="P:retrograde vesicle-mediated transport, Golgi to endoplasmic reticulum"/>
    <property type="evidence" value="ECO:0007669"/>
    <property type="project" value="TreeGrafter"/>
</dbReference>
<keyword evidence="7" id="KW-0653">Protein transport</keyword>
<name>A0A4Y7LLG8_9CRUS</name>
<dbReference type="Pfam" id="PF08318">
    <property type="entry name" value="COG4_m"/>
    <property type="match status" value="1"/>
</dbReference>
<comment type="subcellular location">
    <subcellularLocation>
        <location evidence="2">Golgi apparatus membrane</location>
        <topology evidence="2">Peripheral membrane protein</topology>
        <orientation evidence="2">Cytoplasmic side</orientation>
    </subcellularLocation>
</comment>
<dbReference type="EMBL" id="LR000071">
    <property type="protein sequence ID" value="SVE69690.1"/>
    <property type="molecule type" value="mRNA"/>
</dbReference>
<evidence type="ECO:0000256" key="10">
    <source>
        <dbReference type="ARBA" id="ARBA00031340"/>
    </source>
</evidence>
<dbReference type="InterPro" id="IPR048684">
    <property type="entry name" value="COG4_C"/>
</dbReference>
<sequence length="745" mass="84455">MDSLIEIEKEYRRLNEEETKVAERLEAILGQQCNIEAKLRNVSLLVPRLNTVKSDAKHLSEMIMFTSVLAENVSFKVRELDVAKGRVSECQQRVNDILDLQLCREGVISAMKTEDFEKAAAHMHRFLSIDETTLKLTAGDVSQGPTVDSSIVLLHEAKAQLCKVLQLKFDEAVQDKDAASVERFFKIYPLLNMHEEGIHKFSSYLAAQIKEKTPKNLRQTGNLETNNPRANVIFADTLTFLLEGVARIVEIHQPLVETYYGPGRLLQVVEHLQPECDKQASQVLVEFRRTRQLDKQIRQVSEALSNSSGRTVVEKCDPRALDAVLAELTLLSSRTELYLNFIRRRITGDLEIGIPENIARQVKINQLEKLLLSKTSISSVIQDLLGHYIMLERYFLSESVSKAVEMDTTLDSSLTSSIVDDVFFLVKKSIRRSFSSCSVDSICAVINNACTVLEEDYSMVFQQQCKQGFPSGYLDLTQAYNVIQSSLQQGSIRLQSSDTEKAKANFLITLNNIETTLECIETLEKNLANEIQITFGNTLTVRDQEKLQSCLAGLKTTANKFRQISDFGHEQLKSSAIKPRIKPWVDHFLSVNHDIDEEEFSCYEDQDPFMQELIGHLDGFMIGFKDSFTPNNYQALIAALATQVAMQFEKVILKTNFSRLGALQLDKEVRALVTYFNAATTWTIRDKLARLTQIVTLLNLETLSEISEYWGSGSSMTWRLTPAEVRQILGLRTDFRAEDIKRLKL</sequence>
<dbReference type="InterPro" id="IPR048682">
    <property type="entry name" value="COG4"/>
</dbReference>
<evidence type="ECO:0000256" key="1">
    <source>
        <dbReference type="ARBA" id="ARBA00003627"/>
    </source>
</evidence>
<dbReference type="GO" id="GO:0007030">
    <property type="term" value="P:Golgi organization"/>
    <property type="evidence" value="ECO:0007669"/>
    <property type="project" value="TreeGrafter"/>
</dbReference>
<dbReference type="InterPro" id="IPR013167">
    <property type="entry name" value="COG4_M"/>
</dbReference>
<evidence type="ECO:0000313" key="12">
    <source>
        <dbReference type="EMBL" id="SVE69690.1"/>
    </source>
</evidence>
<organism evidence="12">
    <name type="scientific">Eubosmina coregoni</name>
    <dbReference type="NCBI Taxonomy" id="186181"/>
    <lineage>
        <taxon>Eukaryota</taxon>
        <taxon>Metazoa</taxon>
        <taxon>Ecdysozoa</taxon>
        <taxon>Arthropoda</taxon>
        <taxon>Crustacea</taxon>
        <taxon>Branchiopoda</taxon>
        <taxon>Diplostraca</taxon>
        <taxon>Cladocera</taxon>
        <taxon>Anomopoda</taxon>
        <taxon>Bosminidae</taxon>
        <taxon>Eubosmina</taxon>
    </lineage>
</organism>
<evidence type="ECO:0000256" key="8">
    <source>
        <dbReference type="ARBA" id="ARBA00023034"/>
    </source>
</evidence>
<feature type="domain" description="COG4 transport protein middle alpha-helical bundle" evidence="11">
    <location>
        <begin position="154"/>
        <end position="466"/>
    </location>
</feature>
<keyword evidence="6" id="KW-0813">Transport</keyword>
<dbReference type="FunFam" id="1.10.287.1060:FF:000014">
    <property type="entry name" value="conserved oligomeric Golgi complex subunit 4"/>
    <property type="match status" value="1"/>
</dbReference>
<evidence type="ECO:0000259" key="11">
    <source>
        <dbReference type="SMART" id="SM00762"/>
    </source>
</evidence>
<dbReference type="Pfam" id="PF20662">
    <property type="entry name" value="COG4_C"/>
    <property type="match status" value="1"/>
</dbReference>
<comment type="subunit">
    <text evidence="4">Component of the conserved oligomeric Golgi complex which is composed of eight different subunits and is required for normal Golgi morphology and localization.</text>
</comment>